<keyword evidence="2" id="KW-0472">Membrane</keyword>
<sequence length="860" mass="95780">MTTRAAGAPEALATVVIPAITMLLPIVTYDFPCSYLGNPRPISSSLPSSPMGELLPPGKEVQTKASLSDNDGGKRRTRRDVRAQPHNFRVSDSEEKQSGFFSCPYRTIDGIASKTILESEGSVADLRQRILQLWAHNPHNLTTSNQTIPPALAVEVWFSPFRSVGDAEAMEDFLPIVSVAAPLNDTDSNGRGRNARPSRDPCEGRQLVIGQRGRILELHYRDHYEYLSDDYFDNDDDDDSMGYDKQDSPQYACQILRLTQWKLEENKTEQTEYALVTNSISSTTTKELAKLNHLVVAWKESGSILQVFGNGESIASINLLSTGTGGGSERANLNPDFLRSWDQSFRLQVFSDSRRWFETRNPGTGETHTKKSGDVDEENKTSNTDVRNVFPGTIHNVAIYTQQLDKESVKNLYREGVEMREDPSKAFFEDPENPFEPLRLVASPIASSTEDPSNSGASVVQGRSALISVGGLDVSNSTTSLWDTMVEIVNIPRYGDLIGPDNSNVRVGDRIRLEEGYARTGLIYRHVQKDYFSVPTTSFHGTLLPNAKLPRESFSYCLVSVRKGNDHPEFDREQIILGRSKIVRQEVTIFHRNHPPTLRGVPDEIIQPDRQPTGPGTRPWATLGNHIILSDEADYDIDRVKIDIWTQNGTLTIDLEEQELQTLAKITKCANPSPPRAGGIDWICDGQKDRNMTFLATPSDVSRILSNLIYTALYWDQSDSIYLRVSDGTGGPCIDDDRRFSLYSLPNITIRDDCFQAISEIHVPAMSIPVGRSSASYWRDHSSWWISLLALFLVVLCTCCCAICCFVKFRRDKKLNSVAVAESNSPITLASPASNNDDFASIGISRDDVQVVKFQMESAA</sequence>
<evidence type="ECO:0000313" key="4">
    <source>
        <dbReference type="Proteomes" id="UP000291116"/>
    </source>
</evidence>
<accession>A0A448YY79</accession>
<name>A0A448YY79_9STRA</name>
<keyword evidence="2" id="KW-1133">Transmembrane helix</keyword>
<keyword evidence="4" id="KW-1185">Reference proteome</keyword>
<feature type="region of interest" description="Disordered" evidence="1">
    <location>
        <begin position="358"/>
        <end position="386"/>
    </location>
</feature>
<evidence type="ECO:0000256" key="1">
    <source>
        <dbReference type="SAM" id="MobiDB-lite"/>
    </source>
</evidence>
<evidence type="ECO:0000313" key="3">
    <source>
        <dbReference type="EMBL" id="VEU34763.1"/>
    </source>
</evidence>
<evidence type="ECO:0000256" key="2">
    <source>
        <dbReference type="SAM" id="Phobius"/>
    </source>
</evidence>
<proteinExistence type="predicted"/>
<dbReference type="AlphaFoldDB" id="A0A448YY79"/>
<gene>
    <name evidence="3" type="ORF">PSNMU_V1.4_AUG-EV-PASAV3_0014930</name>
</gene>
<dbReference type="OrthoDB" id="194956at2759"/>
<reference evidence="3 4" key="1">
    <citation type="submission" date="2019-01" db="EMBL/GenBank/DDBJ databases">
        <authorList>
            <person name="Ferrante I. M."/>
        </authorList>
    </citation>
    <scope>NUCLEOTIDE SEQUENCE [LARGE SCALE GENOMIC DNA]</scope>
    <source>
        <strain evidence="3 4">B856</strain>
    </source>
</reference>
<organism evidence="3 4">
    <name type="scientific">Pseudo-nitzschia multistriata</name>
    <dbReference type="NCBI Taxonomy" id="183589"/>
    <lineage>
        <taxon>Eukaryota</taxon>
        <taxon>Sar</taxon>
        <taxon>Stramenopiles</taxon>
        <taxon>Ochrophyta</taxon>
        <taxon>Bacillariophyta</taxon>
        <taxon>Bacillariophyceae</taxon>
        <taxon>Bacillariophycidae</taxon>
        <taxon>Bacillariales</taxon>
        <taxon>Bacillariaceae</taxon>
        <taxon>Pseudo-nitzschia</taxon>
    </lineage>
</organism>
<feature type="compositionally biased region" description="Basic and acidic residues" evidence="1">
    <location>
        <begin position="367"/>
        <end position="380"/>
    </location>
</feature>
<feature type="region of interest" description="Disordered" evidence="1">
    <location>
        <begin position="46"/>
        <end position="83"/>
    </location>
</feature>
<dbReference type="Proteomes" id="UP000291116">
    <property type="component" value="Unassembled WGS sequence"/>
</dbReference>
<dbReference type="EMBL" id="CAACVS010000037">
    <property type="protein sequence ID" value="VEU34763.1"/>
    <property type="molecule type" value="Genomic_DNA"/>
</dbReference>
<feature type="transmembrane region" description="Helical" evidence="2">
    <location>
        <begin position="784"/>
        <end position="807"/>
    </location>
</feature>
<protein>
    <submittedName>
        <fullName evidence="3">Uncharacterized protein</fullName>
    </submittedName>
</protein>
<feature type="compositionally biased region" description="Low complexity" evidence="1">
    <location>
        <begin position="46"/>
        <end position="57"/>
    </location>
</feature>
<keyword evidence="2" id="KW-0812">Transmembrane</keyword>